<dbReference type="Pfam" id="PF06087">
    <property type="entry name" value="Tyr-DNA_phospho"/>
    <property type="match status" value="1"/>
</dbReference>
<dbReference type="GO" id="GO:0017005">
    <property type="term" value="F:3'-tyrosyl-DNA phosphodiesterase activity"/>
    <property type="evidence" value="ECO:0007669"/>
    <property type="project" value="TreeGrafter"/>
</dbReference>
<comment type="subcellular location">
    <subcellularLocation>
        <location evidence="1">Nucleus</location>
    </subcellularLocation>
</comment>
<dbReference type="SUPFAM" id="SSF56024">
    <property type="entry name" value="Phospholipase D/nuclease"/>
    <property type="match status" value="2"/>
</dbReference>
<evidence type="ECO:0000313" key="11">
    <source>
        <dbReference type="Proteomes" id="UP000038045"/>
    </source>
</evidence>
<keyword evidence="5" id="KW-0378">Hydrolase</keyword>
<keyword evidence="3" id="KW-0540">Nuclease</keyword>
<evidence type="ECO:0000256" key="8">
    <source>
        <dbReference type="ARBA" id="ARBA00023242"/>
    </source>
</evidence>
<dbReference type="Proteomes" id="UP000038045">
    <property type="component" value="Unplaced"/>
</dbReference>
<sequence>MISSSKGNSPSRKKLKIDTFEENQFKFTNGFHLNYIEGIENENQKGYLTLESIITKIKPIKSLFFACNVDDRFIRNCFSGYKDGLKNVSIITGYIGGLPPTNEQQGFYDNLFNHYTVPLDRLSYHNCKFCIFFDKNDKPYIVIITGDLLDDAWKNFTQCLYYAESTLNDNLKYKAEYDNFKLDLIHFLRVGYEDEVFYKELIGPILKILSKWSFEHIKDRLIYSVPGIKENIDCFSYFKVRYLLKENISFFRIKTIIVQCRNIGKITSNKSISWLQNEFLRNFSNNYLHDTCEIKIVYPSVKNIENSQTGLKGGRLFQYKSTIHEHQRWIKKFFYTWKANKICRTPFLSLIGSVTTFDRYMKPVYQIIGSQNLSRISWGEPYGSKFECRNYELGVITFDKDSMVFPYDLPLTKYKKNDTIWQMDVPHE</sequence>
<reference evidence="12" key="1">
    <citation type="submission" date="2017-02" db="UniProtKB">
        <authorList>
            <consortium name="WormBaseParasite"/>
        </authorList>
    </citation>
    <scope>IDENTIFICATION</scope>
</reference>
<keyword evidence="6" id="KW-0269">Exonuclease</keyword>
<evidence type="ECO:0000256" key="7">
    <source>
        <dbReference type="ARBA" id="ARBA00023204"/>
    </source>
</evidence>
<dbReference type="AlphaFoldDB" id="A0A0N4ZMF4"/>
<comment type="similarity">
    <text evidence="2">Belongs to the tyrosyl-DNA phosphodiesterase family.</text>
</comment>
<evidence type="ECO:0000256" key="9">
    <source>
        <dbReference type="PIRSR" id="PIRSR610347-2"/>
    </source>
</evidence>
<dbReference type="Gene3D" id="3.30.870.10">
    <property type="entry name" value="Endonuclease Chain A"/>
    <property type="match status" value="2"/>
</dbReference>
<evidence type="ECO:0000256" key="3">
    <source>
        <dbReference type="ARBA" id="ARBA00022722"/>
    </source>
</evidence>
<dbReference type="GO" id="GO:0003697">
    <property type="term" value="F:single-stranded DNA binding"/>
    <property type="evidence" value="ECO:0007669"/>
    <property type="project" value="TreeGrafter"/>
</dbReference>
<dbReference type="GO" id="GO:0004527">
    <property type="term" value="F:exonuclease activity"/>
    <property type="evidence" value="ECO:0007669"/>
    <property type="project" value="UniProtKB-KW"/>
</dbReference>
<evidence type="ECO:0000256" key="4">
    <source>
        <dbReference type="ARBA" id="ARBA00022763"/>
    </source>
</evidence>
<dbReference type="STRING" id="131310.A0A0N4ZMF4"/>
<organism evidence="11 12">
    <name type="scientific">Parastrongyloides trichosuri</name>
    <name type="common">Possum-specific nematode worm</name>
    <dbReference type="NCBI Taxonomy" id="131310"/>
    <lineage>
        <taxon>Eukaryota</taxon>
        <taxon>Metazoa</taxon>
        <taxon>Ecdysozoa</taxon>
        <taxon>Nematoda</taxon>
        <taxon>Chromadorea</taxon>
        <taxon>Rhabditida</taxon>
        <taxon>Tylenchina</taxon>
        <taxon>Panagrolaimomorpha</taxon>
        <taxon>Strongyloidoidea</taxon>
        <taxon>Strongyloididae</taxon>
        <taxon>Parastrongyloides</taxon>
    </lineage>
</organism>
<accession>A0A0N4ZMF4</accession>
<keyword evidence="11" id="KW-1185">Reference proteome</keyword>
<evidence type="ECO:0000256" key="1">
    <source>
        <dbReference type="ARBA" id="ARBA00004123"/>
    </source>
</evidence>
<dbReference type="InterPro" id="IPR010347">
    <property type="entry name" value="Tdp1"/>
</dbReference>
<evidence type="ECO:0000256" key="2">
    <source>
        <dbReference type="ARBA" id="ARBA00010205"/>
    </source>
</evidence>
<keyword evidence="4" id="KW-0227">DNA damage</keyword>
<dbReference type="GO" id="GO:0005634">
    <property type="term" value="C:nucleus"/>
    <property type="evidence" value="ECO:0007669"/>
    <property type="project" value="UniProtKB-SubCell"/>
</dbReference>
<keyword evidence="7" id="KW-0234">DNA repair</keyword>
<dbReference type="WBParaSite" id="PTRK_0000972200.1">
    <property type="protein sequence ID" value="PTRK_0000972200.1"/>
    <property type="gene ID" value="PTRK_0000972200"/>
</dbReference>
<protein>
    <submittedName>
        <fullName evidence="12">Uncharacterized protein</fullName>
    </submittedName>
</protein>
<dbReference type="PANTHER" id="PTHR12415:SF0">
    <property type="entry name" value="TYROSYL-DNA PHOSPHODIESTERASE 1"/>
    <property type="match status" value="1"/>
</dbReference>
<dbReference type="GO" id="GO:0006281">
    <property type="term" value="P:DNA repair"/>
    <property type="evidence" value="ECO:0007669"/>
    <property type="project" value="UniProtKB-KW"/>
</dbReference>
<dbReference type="GO" id="GO:0003690">
    <property type="term" value="F:double-stranded DNA binding"/>
    <property type="evidence" value="ECO:0007669"/>
    <property type="project" value="TreeGrafter"/>
</dbReference>
<evidence type="ECO:0000256" key="5">
    <source>
        <dbReference type="ARBA" id="ARBA00022801"/>
    </source>
</evidence>
<evidence type="ECO:0000256" key="10">
    <source>
        <dbReference type="PIRSR" id="PIRSR610347-3"/>
    </source>
</evidence>
<evidence type="ECO:0000256" key="6">
    <source>
        <dbReference type="ARBA" id="ARBA00022839"/>
    </source>
</evidence>
<proteinExistence type="inferred from homology"/>
<feature type="binding site" evidence="9">
    <location>
        <position position="128"/>
    </location>
    <ligand>
        <name>substrate</name>
    </ligand>
</feature>
<feature type="site" description="Interaction with DNA" evidence="10">
    <location>
        <position position="374"/>
    </location>
</feature>
<dbReference type="PANTHER" id="PTHR12415">
    <property type="entry name" value="TYROSYL-DNA PHOSPHODIESTERASE 1"/>
    <property type="match status" value="1"/>
</dbReference>
<keyword evidence="8" id="KW-0539">Nucleus</keyword>
<name>A0A0N4ZMF4_PARTI</name>
<evidence type="ECO:0000313" key="12">
    <source>
        <dbReference type="WBParaSite" id="PTRK_0000972200.1"/>
    </source>
</evidence>